<feature type="compositionally biased region" description="Basic and acidic residues" evidence="1">
    <location>
        <begin position="60"/>
        <end position="73"/>
    </location>
</feature>
<dbReference type="Proteomes" id="UP000094043">
    <property type="component" value="Chromosome 8"/>
</dbReference>
<proteinExistence type="predicted"/>
<evidence type="ECO:0000313" key="2">
    <source>
        <dbReference type="EMBL" id="WVN91094.1"/>
    </source>
</evidence>
<evidence type="ECO:0000256" key="1">
    <source>
        <dbReference type="SAM" id="MobiDB-lite"/>
    </source>
</evidence>
<feature type="region of interest" description="Disordered" evidence="1">
    <location>
        <begin position="429"/>
        <end position="454"/>
    </location>
</feature>
<feature type="region of interest" description="Disordered" evidence="1">
    <location>
        <begin position="95"/>
        <end position="155"/>
    </location>
</feature>
<accession>A0AAJ8JZ70</accession>
<dbReference type="AlphaFoldDB" id="A0AAJ8JZ70"/>
<feature type="region of interest" description="Disordered" evidence="1">
    <location>
        <begin position="184"/>
        <end position="203"/>
    </location>
</feature>
<sequence>MAHNQTNTEQAVEEAGPKLLYEYYHNKMADVGNGQEDTVDELFGILDGEEEVDELESEDGGLHPTKELPDQDIHGSQCSLDDDIEAQDLDTDSDIWKEKDKTNEATLKQGDRAQLAQKDFDQTPNIGFSEAKEPQSAENAEVEEEVPLEDQHQLSDAPVSTCEIGTQIKHSVVTAQELEWIDTGASSSGSSHSVEEVGDEKIEETTQISPEIELIQNNEGQTAKPQHSEDLRTNGSYGEGHIVLDWQTQALVQEPDIKIIEEHLPVERIVETTGPGSTNVPQFIKDINENRFQNNGLDISDIDAKRDQGISGQEIDEELPNRNLSRFWKLDVDDELDGADDSDLLLIADETEHEIADPHLWSKNVQFKTLEVEEEIEATQSVDHFPRDESTSPYIESMASPGGLTFEQFDQSLESGTAEIYFSPVKSATKEERQAKGQHMQDVPSPASETSVQGLELKSTAVNADDVSMKEEPIEQILPQETLASDEGSTTNEDSSCLELDPEVSRPILKTPRIQTSKGHLASLLVLNPPYILSSSNTNSPSGTAKPCRFFGKDKRKIMISTSTVMSLVPCEMRKRKRDPEMLYRVVLLNKSED</sequence>
<name>A0AAJ8JZ70_9TREE</name>
<reference evidence="2" key="2">
    <citation type="journal article" date="2022" name="Elife">
        <title>Obligate sexual reproduction of a homothallic fungus closely related to the Cryptococcus pathogenic species complex.</title>
        <authorList>
            <person name="Passer A.R."/>
            <person name="Clancey S.A."/>
            <person name="Shea T."/>
            <person name="David-Palma M."/>
            <person name="Averette A.F."/>
            <person name="Boekhout T."/>
            <person name="Porcel B.M."/>
            <person name="Nowrousian M."/>
            <person name="Cuomo C.A."/>
            <person name="Sun S."/>
            <person name="Heitman J."/>
            <person name="Coelho M.A."/>
        </authorList>
    </citation>
    <scope>NUCLEOTIDE SEQUENCE</scope>
    <source>
        <strain evidence="2">CBS 7841</strain>
    </source>
</reference>
<protein>
    <submittedName>
        <fullName evidence="2">Uncharacterized protein</fullName>
    </submittedName>
</protein>
<dbReference type="GeneID" id="91090549"/>
<gene>
    <name evidence="2" type="ORF">L203_106341</name>
</gene>
<feature type="region of interest" description="Disordered" evidence="1">
    <location>
        <begin position="52"/>
        <end position="78"/>
    </location>
</feature>
<organism evidence="2 3">
    <name type="scientific">Cryptococcus depauperatus CBS 7841</name>
    <dbReference type="NCBI Taxonomy" id="1295531"/>
    <lineage>
        <taxon>Eukaryota</taxon>
        <taxon>Fungi</taxon>
        <taxon>Dikarya</taxon>
        <taxon>Basidiomycota</taxon>
        <taxon>Agaricomycotina</taxon>
        <taxon>Tremellomycetes</taxon>
        <taxon>Tremellales</taxon>
        <taxon>Cryptococcaceae</taxon>
        <taxon>Cryptococcus</taxon>
    </lineage>
</organism>
<keyword evidence="3" id="KW-1185">Reference proteome</keyword>
<dbReference type="KEGG" id="cdep:91090549"/>
<dbReference type="EMBL" id="CP143791">
    <property type="protein sequence ID" value="WVN91094.1"/>
    <property type="molecule type" value="Genomic_DNA"/>
</dbReference>
<feature type="compositionally biased region" description="Basic and acidic residues" evidence="1">
    <location>
        <begin position="193"/>
        <end position="203"/>
    </location>
</feature>
<evidence type="ECO:0000313" key="3">
    <source>
        <dbReference type="Proteomes" id="UP000094043"/>
    </source>
</evidence>
<reference evidence="2" key="3">
    <citation type="submission" date="2024-01" db="EMBL/GenBank/DDBJ databases">
        <authorList>
            <person name="Coelho M.A."/>
            <person name="David-Palma M."/>
            <person name="Shea T."/>
            <person name="Sun S."/>
            <person name="Cuomo C.A."/>
            <person name="Heitman J."/>
        </authorList>
    </citation>
    <scope>NUCLEOTIDE SEQUENCE</scope>
    <source>
        <strain evidence="2">CBS 7841</strain>
    </source>
</reference>
<reference evidence="2" key="1">
    <citation type="submission" date="2016-06" db="EMBL/GenBank/DDBJ databases">
        <authorList>
            <person name="Cuomo C."/>
            <person name="Litvintseva A."/>
            <person name="Heitman J."/>
            <person name="Chen Y."/>
            <person name="Sun S."/>
            <person name="Springer D."/>
            <person name="Dromer F."/>
            <person name="Young S."/>
            <person name="Zeng Q."/>
            <person name="Chapman S."/>
            <person name="Gujja S."/>
            <person name="Saif S."/>
            <person name="Birren B."/>
        </authorList>
    </citation>
    <scope>NUCLEOTIDE SEQUENCE</scope>
    <source>
        <strain evidence="2">CBS 7841</strain>
    </source>
</reference>
<dbReference type="RefSeq" id="XP_066071794.1">
    <property type="nucleotide sequence ID" value="XM_066215697.1"/>
</dbReference>
<feature type="region of interest" description="Disordered" evidence="1">
    <location>
        <begin position="472"/>
        <end position="502"/>
    </location>
</feature>